<evidence type="ECO:0000313" key="14">
    <source>
        <dbReference type="Proteomes" id="UP000008141"/>
    </source>
</evidence>
<accession>E1ZCS1</accession>
<dbReference type="STRING" id="554065.E1ZCS1"/>
<keyword evidence="10 12" id="KW-0472">Membrane</keyword>
<evidence type="ECO:0000256" key="8">
    <source>
        <dbReference type="ARBA" id="ARBA00022989"/>
    </source>
</evidence>
<dbReference type="EMBL" id="GL433842">
    <property type="protein sequence ID" value="EFN56097.1"/>
    <property type="molecule type" value="Genomic_DNA"/>
</dbReference>
<evidence type="ECO:0000256" key="4">
    <source>
        <dbReference type="ARBA" id="ARBA00022448"/>
    </source>
</evidence>
<gene>
    <name evidence="13" type="ORF">CHLNCDRAFT_144674</name>
</gene>
<keyword evidence="4" id="KW-0813">Transport</keyword>
<comment type="similarity">
    <text evidence="3">Belongs to the YIF1 family.</text>
</comment>
<evidence type="ECO:0000256" key="3">
    <source>
        <dbReference type="ARBA" id="ARBA00009727"/>
    </source>
</evidence>
<feature type="transmembrane region" description="Helical" evidence="12">
    <location>
        <begin position="241"/>
        <end position="260"/>
    </location>
</feature>
<organism evidence="14">
    <name type="scientific">Chlorella variabilis</name>
    <name type="common">Green alga</name>
    <dbReference type="NCBI Taxonomy" id="554065"/>
    <lineage>
        <taxon>Eukaryota</taxon>
        <taxon>Viridiplantae</taxon>
        <taxon>Chlorophyta</taxon>
        <taxon>core chlorophytes</taxon>
        <taxon>Trebouxiophyceae</taxon>
        <taxon>Chlorellales</taxon>
        <taxon>Chlorellaceae</taxon>
        <taxon>Chlorella clade</taxon>
        <taxon>Chlorella</taxon>
    </lineage>
</organism>
<dbReference type="GO" id="GO:0015031">
    <property type="term" value="P:protein transport"/>
    <property type="evidence" value="ECO:0007669"/>
    <property type="project" value="UniProtKB-KW"/>
</dbReference>
<sequence>MQHQQFPTYGASPWVPGPSDQQQQQQFAAQPQQPQFFVPHQPAAHAGGYGAPAQPAAYGAPIQPAAGTFVPSTAGAGYGAAGPGGMGGMDPFLTGVAGNMLRQQGQSYLQRGQAFMQSKMGFLSGGGLHYCFSINPEYVRTKLLMLLAPFLKRWSYVRVAEQVWALVAGDLYIPLMSIWLYCVLMGGAILVRAGPEGGFRPESIYNSVSSSGVAWLLHTLLLKVLLYMLGIPGAVPFLELAAYAGYPFAAACASLVAQLVTGGGTTYHAVWAYGSLCAAVFLVRTMKRVIFQEARTYSIDSTRHNYLLLGLAILQFPLNAWLARLPAGAAAKAAGKAAAKALL</sequence>
<dbReference type="InParanoid" id="E1ZCS1"/>
<dbReference type="PANTHER" id="PTHR14083">
    <property type="entry name" value="YIP1 INTERACTING FACTOR HOMOLOG YIF1 PROTEIN"/>
    <property type="match status" value="1"/>
</dbReference>
<dbReference type="GeneID" id="17355617"/>
<comment type="subcellular location">
    <subcellularLocation>
        <location evidence="1">Endoplasmic reticulum membrane</location>
        <topology evidence="1">Multi-pass membrane protein</topology>
    </subcellularLocation>
    <subcellularLocation>
        <location evidence="2">Golgi apparatus membrane</location>
        <topology evidence="2">Multi-pass membrane protein</topology>
    </subcellularLocation>
</comment>
<evidence type="ECO:0000256" key="5">
    <source>
        <dbReference type="ARBA" id="ARBA00022692"/>
    </source>
</evidence>
<evidence type="ECO:0000256" key="6">
    <source>
        <dbReference type="ARBA" id="ARBA00022824"/>
    </source>
</evidence>
<evidence type="ECO:0000256" key="7">
    <source>
        <dbReference type="ARBA" id="ARBA00022927"/>
    </source>
</evidence>
<feature type="transmembrane region" description="Helical" evidence="12">
    <location>
        <begin position="266"/>
        <end position="285"/>
    </location>
</feature>
<dbReference type="GO" id="GO:0005789">
    <property type="term" value="C:endoplasmic reticulum membrane"/>
    <property type="evidence" value="ECO:0007669"/>
    <property type="project" value="UniProtKB-SubCell"/>
</dbReference>
<keyword evidence="14" id="KW-1185">Reference proteome</keyword>
<proteinExistence type="inferred from homology"/>
<keyword evidence="7" id="KW-0653">Protein transport</keyword>
<dbReference type="OMA" id="SGYKFVH"/>
<dbReference type="InterPro" id="IPR005578">
    <property type="entry name" value="Yif1_fam"/>
</dbReference>
<evidence type="ECO:0000256" key="11">
    <source>
        <dbReference type="SAM" id="MobiDB-lite"/>
    </source>
</evidence>
<evidence type="ECO:0000313" key="13">
    <source>
        <dbReference type="EMBL" id="EFN56097.1"/>
    </source>
</evidence>
<dbReference type="GO" id="GO:0000139">
    <property type="term" value="C:Golgi membrane"/>
    <property type="evidence" value="ECO:0007669"/>
    <property type="project" value="UniProtKB-SubCell"/>
</dbReference>
<feature type="transmembrane region" description="Helical" evidence="12">
    <location>
        <begin position="306"/>
        <end position="323"/>
    </location>
</feature>
<evidence type="ECO:0000256" key="1">
    <source>
        <dbReference type="ARBA" id="ARBA00004477"/>
    </source>
</evidence>
<feature type="compositionally biased region" description="Low complexity" evidence="11">
    <location>
        <begin position="21"/>
        <end position="32"/>
    </location>
</feature>
<dbReference type="eggNOG" id="KOG3094">
    <property type="taxonomic scope" value="Eukaryota"/>
</dbReference>
<dbReference type="GO" id="GO:0005793">
    <property type="term" value="C:endoplasmic reticulum-Golgi intermediate compartment"/>
    <property type="evidence" value="ECO:0007669"/>
    <property type="project" value="TreeGrafter"/>
</dbReference>
<keyword evidence="6" id="KW-0256">Endoplasmic reticulum</keyword>
<dbReference type="GO" id="GO:0006888">
    <property type="term" value="P:endoplasmic reticulum to Golgi vesicle-mediated transport"/>
    <property type="evidence" value="ECO:0007669"/>
    <property type="project" value="InterPro"/>
</dbReference>
<dbReference type="FunCoup" id="E1ZCS1">
    <property type="interactions" value="1723"/>
</dbReference>
<evidence type="ECO:0000256" key="10">
    <source>
        <dbReference type="ARBA" id="ARBA00023136"/>
    </source>
</evidence>
<evidence type="ECO:0000256" key="2">
    <source>
        <dbReference type="ARBA" id="ARBA00004653"/>
    </source>
</evidence>
<dbReference type="Pfam" id="PF03878">
    <property type="entry name" value="YIF1"/>
    <property type="match status" value="1"/>
</dbReference>
<dbReference type="GO" id="GO:0030134">
    <property type="term" value="C:COPII-coated ER to Golgi transport vesicle"/>
    <property type="evidence" value="ECO:0007669"/>
    <property type="project" value="TreeGrafter"/>
</dbReference>
<keyword evidence="5 12" id="KW-0812">Transmembrane</keyword>
<feature type="region of interest" description="Disordered" evidence="11">
    <location>
        <begin position="1"/>
        <end position="32"/>
    </location>
</feature>
<name>E1ZCS1_CHLVA</name>
<feature type="transmembrane region" description="Helical" evidence="12">
    <location>
        <begin position="163"/>
        <end position="191"/>
    </location>
</feature>
<dbReference type="RefSeq" id="XP_005848199.1">
    <property type="nucleotide sequence ID" value="XM_005848137.1"/>
</dbReference>
<keyword evidence="9" id="KW-0333">Golgi apparatus</keyword>
<reference evidence="13 14" key="1">
    <citation type="journal article" date="2010" name="Plant Cell">
        <title>The Chlorella variabilis NC64A genome reveals adaptation to photosymbiosis, coevolution with viruses, and cryptic sex.</title>
        <authorList>
            <person name="Blanc G."/>
            <person name="Duncan G."/>
            <person name="Agarkova I."/>
            <person name="Borodovsky M."/>
            <person name="Gurnon J."/>
            <person name="Kuo A."/>
            <person name="Lindquist E."/>
            <person name="Lucas S."/>
            <person name="Pangilinan J."/>
            <person name="Polle J."/>
            <person name="Salamov A."/>
            <person name="Terry A."/>
            <person name="Yamada T."/>
            <person name="Dunigan D.D."/>
            <person name="Grigoriev I.V."/>
            <person name="Claverie J.M."/>
            <person name="Van Etten J.L."/>
        </authorList>
    </citation>
    <scope>NUCLEOTIDE SEQUENCE [LARGE SCALE GENOMIC DNA]</scope>
    <source>
        <strain evidence="13 14">NC64A</strain>
    </source>
</reference>
<evidence type="ECO:0000256" key="12">
    <source>
        <dbReference type="SAM" id="Phobius"/>
    </source>
</evidence>
<dbReference type="PANTHER" id="PTHR14083:SF0">
    <property type="entry name" value="YIP1D-INTERACTING FACTOR 1, ISOFORM C"/>
    <property type="match status" value="1"/>
</dbReference>
<dbReference type="AlphaFoldDB" id="E1ZCS1"/>
<dbReference type="OrthoDB" id="337750at2759"/>
<protein>
    <submittedName>
        <fullName evidence="13">Uncharacterized protein</fullName>
    </submittedName>
</protein>
<feature type="transmembrane region" description="Helical" evidence="12">
    <location>
        <begin position="211"/>
        <end position="229"/>
    </location>
</feature>
<dbReference type="KEGG" id="cvr:CHLNCDRAFT_144674"/>
<dbReference type="Proteomes" id="UP000008141">
    <property type="component" value="Unassembled WGS sequence"/>
</dbReference>
<evidence type="ECO:0000256" key="9">
    <source>
        <dbReference type="ARBA" id="ARBA00023034"/>
    </source>
</evidence>
<keyword evidence="8 12" id="KW-1133">Transmembrane helix</keyword>